<feature type="signal peptide" evidence="14">
    <location>
        <begin position="1"/>
        <end position="21"/>
    </location>
</feature>
<feature type="chain" id="PRO_5003990067" description="non-specific serine/threonine protein kinase" evidence="14">
    <location>
        <begin position="22"/>
        <end position="1536"/>
    </location>
</feature>
<dbReference type="Proteomes" id="UP000011083">
    <property type="component" value="Unassembled WGS sequence"/>
</dbReference>
<keyword evidence="7 16" id="KW-0418">Kinase</keyword>
<feature type="domain" description="Protein kinase" evidence="15">
    <location>
        <begin position="1288"/>
        <end position="1536"/>
    </location>
</feature>
<dbReference type="Gene3D" id="3.30.200.20">
    <property type="entry name" value="Phosphorylase Kinase, domain 1"/>
    <property type="match status" value="2"/>
</dbReference>
<keyword evidence="6 11" id="KW-0547">Nucleotide-binding</keyword>
<dbReference type="Pfam" id="PF12849">
    <property type="entry name" value="PBP_like_2"/>
    <property type="match status" value="2"/>
</dbReference>
<dbReference type="GO" id="GO:0016020">
    <property type="term" value="C:membrane"/>
    <property type="evidence" value="ECO:0007669"/>
    <property type="project" value="UniProtKB-SubCell"/>
</dbReference>
<feature type="region of interest" description="Disordered" evidence="12">
    <location>
        <begin position="1309"/>
        <end position="1340"/>
    </location>
</feature>
<dbReference type="Gene3D" id="3.40.190.10">
    <property type="entry name" value="Periplasmic binding protein-like II"/>
    <property type="match status" value="4"/>
</dbReference>
<dbReference type="InterPro" id="IPR008271">
    <property type="entry name" value="Ser/Thr_kinase_AS"/>
</dbReference>
<feature type="compositionally biased region" description="Low complexity" evidence="12">
    <location>
        <begin position="1309"/>
        <end position="1321"/>
    </location>
</feature>
<evidence type="ECO:0000256" key="5">
    <source>
        <dbReference type="ARBA" id="ARBA00022679"/>
    </source>
</evidence>
<dbReference type="Pfam" id="PF00211">
    <property type="entry name" value="Guanylate_cyc"/>
    <property type="match status" value="1"/>
</dbReference>
<protein>
    <recommendedName>
        <fullName evidence="3">non-specific serine/threonine protein kinase</fullName>
        <ecNumber evidence="3">2.7.11.1</ecNumber>
    </recommendedName>
</protein>
<evidence type="ECO:0000256" key="6">
    <source>
        <dbReference type="ARBA" id="ARBA00022741"/>
    </source>
</evidence>
<comment type="catalytic activity">
    <reaction evidence="9">
        <text>L-threonyl-[protein] + ATP = O-phospho-L-threonyl-[protein] + ADP + H(+)</text>
        <dbReference type="Rhea" id="RHEA:46608"/>
        <dbReference type="Rhea" id="RHEA-COMP:11060"/>
        <dbReference type="Rhea" id="RHEA-COMP:11605"/>
        <dbReference type="ChEBI" id="CHEBI:15378"/>
        <dbReference type="ChEBI" id="CHEBI:30013"/>
        <dbReference type="ChEBI" id="CHEBI:30616"/>
        <dbReference type="ChEBI" id="CHEBI:61977"/>
        <dbReference type="ChEBI" id="CHEBI:456216"/>
        <dbReference type="EC" id="2.7.11.1"/>
    </reaction>
</comment>
<comment type="similarity">
    <text evidence="2">Belongs to the protein kinase superfamily. TKL Ser/Thr protein kinase family.</text>
</comment>
<dbReference type="InterPro" id="IPR001054">
    <property type="entry name" value="A/G_cyclase"/>
</dbReference>
<keyword evidence="13" id="KW-0472">Membrane</keyword>
<dbReference type="RefSeq" id="XP_004333489.1">
    <property type="nucleotide sequence ID" value="XM_004333441.1"/>
</dbReference>
<dbReference type="PROSITE" id="PS00108">
    <property type="entry name" value="PROTEIN_KINASE_ST"/>
    <property type="match status" value="2"/>
</dbReference>
<feature type="binding site" evidence="11">
    <location>
        <position position="1398"/>
    </location>
    <ligand>
        <name>ATP</name>
        <dbReference type="ChEBI" id="CHEBI:30616"/>
    </ligand>
</feature>
<evidence type="ECO:0000313" key="16">
    <source>
        <dbReference type="EMBL" id="ELR11476.1"/>
    </source>
</evidence>
<keyword evidence="17" id="KW-1185">Reference proteome</keyword>
<evidence type="ECO:0000256" key="2">
    <source>
        <dbReference type="ARBA" id="ARBA00005843"/>
    </source>
</evidence>
<evidence type="ECO:0000256" key="4">
    <source>
        <dbReference type="ARBA" id="ARBA00022527"/>
    </source>
</evidence>
<dbReference type="SUPFAM" id="SSF55073">
    <property type="entry name" value="Nucleotide cyclase"/>
    <property type="match status" value="1"/>
</dbReference>
<evidence type="ECO:0000256" key="8">
    <source>
        <dbReference type="ARBA" id="ARBA00022840"/>
    </source>
</evidence>
<dbReference type="STRING" id="1257118.L8GGZ9"/>
<keyword evidence="14" id="KW-0732">Signal</keyword>
<evidence type="ECO:0000259" key="15">
    <source>
        <dbReference type="PROSITE" id="PS50011"/>
    </source>
</evidence>
<dbReference type="PANTHER" id="PTHR44329">
    <property type="entry name" value="SERINE/THREONINE-PROTEIN KINASE TNNI3K-RELATED"/>
    <property type="match status" value="1"/>
</dbReference>
<dbReference type="VEuPathDB" id="AmoebaDB:ACA1_122380"/>
<evidence type="ECO:0000256" key="14">
    <source>
        <dbReference type="SAM" id="SignalP"/>
    </source>
</evidence>
<dbReference type="Pfam" id="PF07714">
    <property type="entry name" value="PK_Tyr_Ser-Thr"/>
    <property type="match status" value="2"/>
</dbReference>
<reference evidence="16 17" key="1">
    <citation type="journal article" date="2013" name="Genome Biol.">
        <title>Genome of Acanthamoeba castellanii highlights extensive lateral gene transfer and early evolution of tyrosine kinase signaling.</title>
        <authorList>
            <person name="Clarke M."/>
            <person name="Lohan A.J."/>
            <person name="Liu B."/>
            <person name="Lagkouvardos I."/>
            <person name="Roy S."/>
            <person name="Zafar N."/>
            <person name="Bertelli C."/>
            <person name="Schilde C."/>
            <person name="Kianianmomeni A."/>
            <person name="Burglin T.R."/>
            <person name="Frech C."/>
            <person name="Turcotte B."/>
            <person name="Kopec K.O."/>
            <person name="Synnott J.M."/>
            <person name="Choo C."/>
            <person name="Paponov I."/>
            <person name="Finkler A."/>
            <person name="Soon Heng Tan C."/>
            <person name="Hutchins A.P."/>
            <person name="Weinmeier T."/>
            <person name="Rattei T."/>
            <person name="Chu J.S."/>
            <person name="Gimenez G."/>
            <person name="Irimia M."/>
            <person name="Rigden D.J."/>
            <person name="Fitzpatrick D.A."/>
            <person name="Lorenzo-Morales J."/>
            <person name="Bateman A."/>
            <person name="Chiu C.H."/>
            <person name="Tang P."/>
            <person name="Hegemann P."/>
            <person name="Fromm H."/>
            <person name="Raoult D."/>
            <person name="Greub G."/>
            <person name="Miranda-Saavedra D."/>
            <person name="Chen N."/>
            <person name="Nash P."/>
            <person name="Ginger M.L."/>
            <person name="Horn M."/>
            <person name="Schaap P."/>
            <person name="Caler L."/>
            <person name="Loftus B."/>
        </authorList>
    </citation>
    <scope>NUCLEOTIDE SEQUENCE [LARGE SCALE GENOMIC DNA]</scope>
    <source>
        <strain evidence="16 17">Neff</strain>
    </source>
</reference>
<keyword evidence="4" id="KW-0723">Serine/threonine-protein kinase</keyword>
<dbReference type="InterPro" id="IPR051681">
    <property type="entry name" value="Ser/Thr_Kinases-Pseudokinases"/>
</dbReference>
<dbReference type="KEGG" id="acan:ACA1_122380"/>
<comment type="subcellular location">
    <subcellularLocation>
        <location evidence="1">Membrane</location>
        <topology evidence="1">Single-pass membrane protein</topology>
    </subcellularLocation>
</comment>
<dbReference type="GeneID" id="14911868"/>
<evidence type="ECO:0000256" key="10">
    <source>
        <dbReference type="ARBA" id="ARBA00048679"/>
    </source>
</evidence>
<dbReference type="SMART" id="SM00044">
    <property type="entry name" value="CYCc"/>
    <property type="match status" value="1"/>
</dbReference>
<evidence type="ECO:0000256" key="1">
    <source>
        <dbReference type="ARBA" id="ARBA00004167"/>
    </source>
</evidence>
<feature type="transmembrane region" description="Helical" evidence="13">
    <location>
        <begin position="706"/>
        <end position="737"/>
    </location>
</feature>
<dbReference type="InterPro" id="IPR029787">
    <property type="entry name" value="Nucleotide_cyclase"/>
</dbReference>
<dbReference type="GO" id="GO:0004674">
    <property type="term" value="F:protein serine/threonine kinase activity"/>
    <property type="evidence" value="ECO:0007669"/>
    <property type="project" value="UniProtKB-KW"/>
</dbReference>
<dbReference type="Gene3D" id="3.30.70.1230">
    <property type="entry name" value="Nucleotide cyclase"/>
    <property type="match status" value="1"/>
</dbReference>
<dbReference type="InterPro" id="IPR001245">
    <property type="entry name" value="Ser-Thr/Tyr_kinase_cat_dom"/>
</dbReference>
<accession>L8GGZ9</accession>
<evidence type="ECO:0000256" key="11">
    <source>
        <dbReference type="PROSITE-ProRule" id="PRU10141"/>
    </source>
</evidence>
<dbReference type="SUPFAM" id="SSF56112">
    <property type="entry name" value="Protein kinase-like (PK-like)"/>
    <property type="match status" value="2"/>
</dbReference>
<dbReference type="GO" id="GO:0009190">
    <property type="term" value="P:cyclic nucleotide biosynthetic process"/>
    <property type="evidence" value="ECO:0007669"/>
    <property type="project" value="InterPro"/>
</dbReference>
<dbReference type="EC" id="2.7.11.1" evidence="3"/>
<dbReference type="PRINTS" id="PR00109">
    <property type="entry name" value="TYRKINASE"/>
</dbReference>
<evidence type="ECO:0000256" key="3">
    <source>
        <dbReference type="ARBA" id="ARBA00012513"/>
    </source>
</evidence>
<dbReference type="GO" id="GO:0005524">
    <property type="term" value="F:ATP binding"/>
    <property type="evidence" value="ECO:0007669"/>
    <property type="project" value="UniProtKB-UniRule"/>
</dbReference>
<dbReference type="InterPro" id="IPR017441">
    <property type="entry name" value="Protein_kinase_ATP_BS"/>
</dbReference>
<feature type="region of interest" description="Disordered" evidence="12">
    <location>
        <begin position="1055"/>
        <end position="1084"/>
    </location>
</feature>
<organism evidence="16 17">
    <name type="scientific">Acanthamoeba castellanii (strain ATCC 30010 / Neff)</name>
    <dbReference type="NCBI Taxonomy" id="1257118"/>
    <lineage>
        <taxon>Eukaryota</taxon>
        <taxon>Amoebozoa</taxon>
        <taxon>Discosea</taxon>
        <taxon>Longamoebia</taxon>
        <taxon>Centramoebida</taxon>
        <taxon>Acanthamoebidae</taxon>
        <taxon>Acanthamoeba</taxon>
    </lineage>
</organism>
<dbReference type="EMBL" id="KB008151">
    <property type="protein sequence ID" value="ELR11476.1"/>
    <property type="molecule type" value="Genomic_DNA"/>
</dbReference>
<sequence>MRCLALWIAFACLCLSTGVVGDQLYGGGSSSVVSLFTTWAANYPYNTDSVSIGYSEADTATAQASYELGLIDFVSLDSPVNSSTLAGLRSMQLPIAGGAIVVSYNLAGYLTPGVDALYLDLPTLAAIWMGSITSWNDSRIASLNTPAVAALLPSLNIELALRSTSSLGLNAVFARALSAVDPSFSAALAAAGGHLEGLANNAVVFPNTTSALTSVKATVGSMTISSWAAAKSAGTTFASMVNRAGKKVAPSTASVQAAMYDYRAIFDSGAQAADIFNGNGTASWPLAYLQYVVLNKNVSTLACSPMQNLLLFLSWTQMNDYAISLSNAQFFPALVTNLQKLFVDSLETVGCSNGAQALQTAVLLGVGSPQPLFSAWAYELVPFFHLPRQVLPANDNAAVTEMTAQDVDFGVTAVGLTDAESAAMPDVVLFPAVASPVVPAYNLPELLGKPPLVLNFQILSDIYLAHISHWNDSAIAALNPGVTLPNQPIYVIVQNMSSVSNFLATSALAGTVPEFNTTVNFPVANTSRCIVTPSTNVPDLLAANRYSFAFWSYYPVLQKRVLQSASLVNLAGTGVVSPGKSNESWPIATVISVMVLRTQMKNCDKAAALADWILWTQTSTLASQVAGHFGQTTASMASVMKKIVLTELTTLTCDGIHVSSVHGCVKDGVLCNDVGTCVNQACVCNSGWTGEFCQEVVSSSSGSSDLALPIALAVIIPIVVLLVLLLAIFFCCLLFFVRKSRVHDDWSINFEELELQDLLGAGGYGEVYRAVWKGTEVAVKVMSSKDVTKDMERNFREEVSLMTLSQLVRVMTALRHPNVVLFMAACTKPPKMCIVMEYMALGSLYDLLHNELVPELPFALICKIAYQAAKGMHFLHSSGIVHRDLKSLNLLLDNKWNVKVGDFGLTKFKGQLGKSVVKDVQGTVQWLAPEVLQEAPEIDYILADVYSFGIILWETLTREQPYYGMTPAGVAVAVIRDNIRPPIPAGAPPEYAQLVADCWHVDPTIRPTFLEVMNRLVTMSGSSLTQSSHSSTASSSSIASGPKDHLASWIVRAGKSSDTSSDYGSASSKSDPKAPMGGRLDGTAEHAPRGEVAIVFSDITCSATLWEFDPSAMRDATILHNEIARDALKRHNGYEVVAFSKDSYRNSGEGSFCLAFQHIEDALEWCMDVQAALLHASWPESLLKHPGAAEEGDERTLFNGPRVRMGVAVGNAKTVRDPMTRRLEYLGPVVNHAAFLTSRSHGGQVLLSAAAHEKARETPLGKERKRIIALGTIETPDSGATGGERVYELKIRGLEGRFFGGVMMGDASSTTGTGTSHSGSGRADRDDDWVEPTKTGDDEYQMTHRPDVAYHEDNFLTSANLCRWIINFEDIQMGRQVGLGSYGVVYRGRWKGVEVAVKRFIKQKLDERCMLEFRAEMAFLSQLHHPNIPAIIHRDLKPSNLLVDENWNVKVADFGFARIKEENATMTRCGTPCWTAPEVLRGEKYSESADVYSFGIIMWEVLTRKQPYAGLNFMSVSLDVLEGRRPKAPTDCPSGM</sequence>
<dbReference type="OrthoDB" id="4062651at2759"/>
<dbReference type="Gene3D" id="2.10.25.10">
    <property type="entry name" value="Laminin"/>
    <property type="match status" value="1"/>
</dbReference>
<dbReference type="FunFam" id="3.30.200.20:FF:000060">
    <property type="entry name" value="Serine/threonine-protein kinase isoform 1"/>
    <property type="match status" value="1"/>
</dbReference>
<dbReference type="InterPro" id="IPR011009">
    <property type="entry name" value="Kinase-like_dom_sf"/>
</dbReference>
<evidence type="ECO:0000313" key="17">
    <source>
        <dbReference type="Proteomes" id="UP000011083"/>
    </source>
</evidence>
<dbReference type="Gene3D" id="1.10.510.10">
    <property type="entry name" value="Transferase(Phosphotransferase) domain 1"/>
    <property type="match status" value="2"/>
</dbReference>
<keyword evidence="8 11" id="KW-0067">ATP-binding</keyword>
<dbReference type="PROSITE" id="PS50011">
    <property type="entry name" value="PROTEIN_KINASE_DOM"/>
    <property type="match status" value="2"/>
</dbReference>
<evidence type="ECO:0000256" key="7">
    <source>
        <dbReference type="ARBA" id="ARBA00022777"/>
    </source>
</evidence>
<evidence type="ECO:0000256" key="12">
    <source>
        <dbReference type="SAM" id="MobiDB-lite"/>
    </source>
</evidence>
<comment type="catalytic activity">
    <reaction evidence="10">
        <text>L-seryl-[protein] + ATP = O-phospho-L-seryl-[protein] + ADP + H(+)</text>
        <dbReference type="Rhea" id="RHEA:17989"/>
        <dbReference type="Rhea" id="RHEA-COMP:9863"/>
        <dbReference type="Rhea" id="RHEA-COMP:11604"/>
        <dbReference type="ChEBI" id="CHEBI:15378"/>
        <dbReference type="ChEBI" id="CHEBI:29999"/>
        <dbReference type="ChEBI" id="CHEBI:30616"/>
        <dbReference type="ChEBI" id="CHEBI:83421"/>
        <dbReference type="ChEBI" id="CHEBI:456216"/>
        <dbReference type="EC" id="2.7.11.1"/>
    </reaction>
</comment>
<keyword evidence="13" id="KW-0812">Transmembrane</keyword>
<dbReference type="Pfam" id="PF23106">
    <property type="entry name" value="EGF_Teneurin"/>
    <property type="match status" value="1"/>
</dbReference>
<dbReference type="SMART" id="SM00220">
    <property type="entry name" value="S_TKc"/>
    <property type="match status" value="2"/>
</dbReference>
<feature type="binding site" evidence="11">
    <location>
        <position position="780"/>
    </location>
    <ligand>
        <name>ATP</name>
        <dbReference type="ChEBI" id="CHEBI:30616"/>
    </ligand>
</feature>
<keyword evidence="5" id="KW-0808">Transferase</keyword>
<proteinExistence type="inferred from homology"/>
<dbReference type="PROSITE" id="PS00107">
    <property type="entry name" value="PROTEIN_KINASE_ATP"/>
    <property type="match status" value="2"/>
</dbReference>
<dbReference type="InterPro" id="IPR000719">
    <property type="entry name" value="Prot_kinase_dom"/>
</dbReference>
<dbReference type="PANTHER" id="PTHR44329:SF298">
    <property type="entry name" value="MIXED LINEAGE KINASE DOMAIN-LIKE PROTEIN"/>
    <property type="match status" value="1"/>
</dbReference>
<dbReference type="SUPFAM" id="SSF53850">
    <property type="entry name" value="Periplasmic binding protein-like II"/>
    <property type="match status" value="2"/>
</dbReference>
<gene>
    <name evidence="16" type="ORF">ACA1_122380</name>
</gene>
<dbReference type="Pfam" id="PF00069">
    <property type="entry name" value="Pkinase"/>
    <property type="match status" value="1"/>
</dbReference>
<dbReference type="InterPro" id="IPR024370">
    <property type="entry name" value="PBP_domain"/>
</dbReference>
<evidence type="ECO:0000256" key="13">
    <source>
        <dbReference type="SAM" id="Phobius"/>
    </source>
</evidence>
<feature type="compositionally biased region" description="Low complexity" evidence="12">
    <location>
        <begin position="1056"/>
        <end position="1069"/>
    </location>
</feature>
<dbReference type="GO" id="GO:0035556">
    <property type="term" value="P:intracellular signal transduction"/>
    <property type="evidence" value="ECO:0007669"/>
    <property type="project" value="InterPro"/>
</dbReference>
<name>L8GGZ9_ACACF</name>
<feature type="domain" description="Protein kinase" evidence="15">
    <location>
        <begin position="753"/>
        <end position="1019"/>
    </location>
</feature>
<keyword evidence="13" id="KW-1133">Transmembrane helix</keyword>
<dbReference type="CDD" id="cd13999">
    <property type="entry name" value="STKc_MAP3K-like"/>
    <property type="match status" value="1"/>
</dbReference>
<evidence type="ECO:0000256" key="9">
    <source>
        <dbReference type="ARBA" id="ARBA00047899"/>
    </source>
</evidence>